<evidence type="ECO:0000256" key="1">
    <source>
        <dbReference type="SAM" id="Coils"/>
    </source>
</evidence>
<dbReference type="EMBL" id="ARXX01000129">
    <property type="protein sequence ID" value="MBF5058493.1"/>
    <property type="molecule type" value="Genomic_DNA"/>
</dbReference>
<proteinExistence type="predicted"/>
<dbReference type="Proteomes" id="UP000662703">
    <property type="component" value="Unassembled WGS sequence"/>
</dbReference>
<evidence type="ECO:0000313" key="2">
    <source>
        <dbReference type="EMBL" id="MBF5058493.1"/>
    </source>
</evidence>
<gene>
    <name evidence="2" type="ORF">Y5W_03788</name>
</gene>
<keyword evidence="1" id="KW-0175">Coiled coil</keyword>
<accession>A0ABS0AWH4</accession>
<keyword evidence="3" id="KW-1185">Reference proteome</keyword>
<reference evidence="2 3" key="1">
    <citation type="submission" date="2012-09" db="EMBL/GenBank/DDBJ databases">
        <title>Genome Sequence of alkane-degrading Bacterium Alcanivorax sp. 521-1.</title>
        <authorList>
            <person name="Lai Q."/>
            <person name="Shao Z."/>
        </authorList>
    </citation>
    <scope>NUCLEOTIDE SEQUENCE [LARGE SCALE GENOMIC DNA]</scope>
    <source>
        <strain evidence="2 3">521-1</strain>
    </source>
</reference>
<comment type="caution">
    <text evidence="2">The sequence shown here is derived from an EMBL/GenBank/DDBJ whole genome shotgun (WGS) entry which is preliminary data.</text>
</comment>
<protein>
    <submittedName>
        <fullName evidence="2">Transposase IS3/IS911</fullName>
    </submittedName>
</protein>
<evidence type="ECO:0000313" key="3">
    <source>
        <dbReference type="Proteomes" id="UP000662703"/>
    </source>
</evidence>
<sequence length="50" mass="5926">AKKPVRNVGPTKSLEELERENARLKKQLKRAEMERDILKKADEYFAKLQK</sequence>
<feature type="non-terminal residue" evidence="2">
    <location>
        <position position="1"/>
    </location>
</feature>
<name>A0ABS0AWH4_9GAMM</name>
<organism evidence="2 3">
    <name type="scientific">Alloalcanivorax profundimaris</name>
    <dbReference type="NCBI Taxonomy" id="2735259"/>
    <lineage>
        <taxon>Bacteria</taxon>
        <taxon>Pseudomonadati</taxon>
        <taxon>Pseudomonadota</taxon>
        <taxon>Gammaproteobacteria</taxon>
        <taxon>Oceanospirillales</taxon>
        <taxon>Alcanivoracaceae</taxon>
        <taxon>Alloalcanivorax</taxon>
    </lineage>
</organism>
<feature type="coiled-coil region" evidence="1">
    <location>
        <begin position="14"/>
        <end position="41"/>
    </location>
</feature>